<gene>
    <name evidence="1" type="ORF">FHR34_007251</name>
</gene>
<reference evidence="1 2" key="1">
    <citation type="submission" date="2020-08" db="EMBL/GenBank/DDBJ databases">
        <title>Sequencing the genomes of 1000 actinobacteria strains.</title>
        <authorList>
            <person name="Klenk H.-P."/>
        </authorList>
    </citation>
    <scope>NUCLEOTIDE SEQUENCE [LARGE SCALE GENOMIC DNA]</scope>
    <source>
        <strain evidence="1 2">DSM 41654</strain>
    </source>
</reference>
<keyword evidence="2" id="KW-1185">Reference proteome</keyword>
<dbReference type="AlphaFoldDB" id="A0A7W7VZ37"/>
<accession>A0A7W7VZ37</accession>
<evidence type="ECO:0000313" key="2">
    <source>
        <dbReference type="Proteomes" id="UP000540506"/>
    </source>
</evidence>
<sequence>MTGLNQREGWPQGMRLIVRRVRPAGRHQKRLTAPEKKTGWKYPVIATDTRHMWGAGSHRPQWPARAHAVVEDRVRADKAMGPQNLPSRPWEINRGRMLAANLGHDLDS</sequence>
<name>A0A7W7VZ37_KITKI</name>
<comment type="caution">
    <text evidence="1">The sequence shown here is derived from an EMBL/GenBank/DDBJ whole genome shotgun (WGS) entry which is preliminary data.</text>
</comment>
<evidence type="ECO:0008006" key="3">
    <source>
        <dbReference type="Google" id="ProtNLM"/>
    </source>
</evidence>
<organism evidence="1 2">
    <name type="scientific">Kitasatospora kifunensis</name>
    <name type="common">Streptomyces kifunensis</name>
    <dbReference type="NCBI Taxonomy" id="58351"/>
    <lineage>
        <taxon>Bacteria</taxon>
        <taxon>Bacillati</taxon>
        <taxon>Actinomycetota</taxon>
        <taxon>Actinomycetes</taxon>
        <taxon>Kitasatosporales</taxon>
        <taxon>Streptomycetaceae</taxon>
        <taxon>Kitasatospora</taxon>
    </lineage>
</organism>
<proteinExistence type="predicted"/>
<dbReference type="Proteomes" id="UP000540506">
    <property type="component" value="Unassembled WGS sequence"/>
</dbReference>
<dbReference type="EMBL" id="JACHJV010000002">
    <property type="protein sequence ID" value="MBB4928156.1"/>
    <property type="molecule type" value="Genomic_DNA"/>
</dbReference>
<dbReference type="RefSeq" id="WP_246561720.1">
    <property type="nucleotide sequence ID" value="NZ_JACHJV010000002.1"/>
</dbReference>
<protein>
    <recommendedName>
        <fullName evidence="3">Transposase</fullName>
    </recommendedName>
</protein>
<evidence type="ECO:0000313" key="1">
    <source>
        <dbReference type="EMBL" id="MBB4928156.1"/>
    </source>
</evidence>